<evidence type="ECO:0000256" key="1">
    <source>
        <dbReference type="SAM" id="MobiDB-lite"/>
    </source>
</evidence>
<reference evidence="2" key="1">
    <citation type="journal article" date="2014" name="Genome Biol. Evol.">
        <title>Pangenome evidence for extensive interdomain horizontal transfer affecting lineage core and shell genes in uncultured planktonic thaumarchaeota and euryarchaeota.</title>
        <authorList>
            <person name="Deschamps P."/>
            <person name="Zivanovic Y."/>
            <person name="Moreira D."/>
            <person name="Rodriguez-Valera F."/>
            <person name="Lopez-Garcia P."/>
        </authorList>
    </citation>
    <scope>NUCLEOTIDE SEQUENCE</scope>
</reference>
<protein>
    <submittedName>
        <fullName evidence="2">Uncharacterized protein</fullName>
    </submittedName>
</protein>
<dbReference type="CDD" id="cd00090">
    <property type="entry name" value="HTH_ARSR"/>
    <property type="match status" value="1"/>
</dbReference>
<dbReference type="InterPro" id="IPR036388">
    <property type="entry name" value="WH-like_DNA-bd_sf"/>
</dbReference>
<feature type="region of interest" description="Disordered" evidence="1">
    <location>
        <begin position="172"/>
        <end position="191"/>
    </location>
</feature>
<evidence type="ECO:0000313" key="2">
    <source>
        <dbReference type="EMBL" id="AIE99057.1"/>
    </source>
</evidence>
<dbReference type="SUPFAM" id="SSF46785">
    <property type="entry name" value="Winged helix' DNA-binding domain"/>
    <property type="match status" value="1"/>
</dbReference>
<dbReference type="InterPro" id="IPR036390">
    <property type="entry name" value="WH_DNA-bd_sf"/>
</dbReference>
<organism evidence="2">
    <name type="scientific">uncultured marine group II/III euryarchaeote KM3_105_E02</name>
    <dbReference type="NCBI Taxonomy" id="1457847"/>
    <lineage>
        <taxon>Archaea</taxon>
        <taxon>Methanobacteriati</taxon>
        <taxon>Methanobacteriota</taxon>
        <taxon>environmental samples</taxon>
    </lineage>
</organism>
<accession>A0A075GBM6</accession>
<dbReference type="InterPro" id="IPR011991">
    <property type="entry name" value="ArsR-like_HTH"/>
</dbReference>
<dbReference type="EMBL" id="KF900553">
    <property type="protein sequence ID" value="AIE99057.1"/>
    <property type="molecule type" value="Genomic_DNA"/>
</dbReference>
<dbReference type="AlphaFoldDB" id="A0A075GBM6"/>
<sequence length="873" mass="96474">MVSEEPSGAQKPDYSDSAWKIRSKHRRRLLNRLTEGGATVSELARDVDLRVPHASAEIKRLRIDGLVSSDLSAGSRGAKIHLTESGWESVRADEWARASEASPIPDDSSMCCLLSRDGPNLLLGMMEPRDSPLLLIPDRPPVPIPGDSGSTGSEGVPWSWAILRERDPRWFDLSSMEPKPSPPPPSDPENIDAYSGERTVVGIIRARLLDAERPIAIAPGQWFSTPDFRPAPPLPEREYHRGQWVLGSCHEMSPEIRPKEPVVAVMEDRLPRSMLLRTARPNSLVIADLGGLDTEGDPYPIAALGPWIESAHPRLSDAERRRRLGALRDRVSKSRKARTEDSTWRRFRRDWGESTFTEQVDSISVLDLRGLRGSAAEALIRWAVNDDAKPPLTVEVGSDVPDELVSSIASHSNLRLALLGSEANAFAGFDRLDPDPLRPLPWLRLTTKGGRVLPMRLVEPAQAPMHPDGGEVVEPDWHSLGVDVESLGEIDEGHLSVINSAMAQHPGGNEEWANQMEAKYPIAAWIASPARTRWPRWQRLRKRLSPEWLVLMDMDDLPLERLSEVADEAPDAVLQEFATKIASRLRTDSEAALRTRPATDPKEATRGVSWVAAQMLSNAPWLPEHMHSDLLRWALEAWLSDPPSDSMPALQGVAWLHSSGRSDETTFRPILEGIRSKGRESPSGHDLHTWANLADIILDDSEIGPGDLEGILELPPGWWAPISVRILSGLFEKEDTTEWAIANPVSWCAAVLRPVGGRCEAPGLRSFKHPGCDSELHSHLSRRLRGRRERAGLPESADPLLDLLDALDAVNDSRPPPQGRTHPLSGWLAQPLEKWPDFSSAEAMDGDAHITERLLLRSSGYHAGIIPSTTISG</sequence>
<dbReference type="Gene3D" id="1.10.10.10">
    <property type="entry name" value="Winged helix-like DNA-binding domain superfamily/Winged helix DNA-binding domain"/>
    <property type="match status" value="1"/>
</dbReference>
<proteinExistence type="predicted"/>
<name>A0A075GBM6_9EURY</name>